<feature type="region of interest" description="Disordered" evidence="11">
    <location>
        <begin position="1647"/>
        <end position="1667"/>
    </location>
</feature>
<feature type="region of interest" description="Disordered" evidence="11">
    <location>
        <begin position="930"/>
        <end position="956"/>
    </location>
</feature>
<dbReference type="InterPro" id="IPR036572">
    <property type="entry name" value="Doublecortin_dom_sf"/>
</dbReference>
<dbReference type="InterPro" id="IPR003533">
    <property type="entry name" value="Doublecortin_dom"/>
</dbReference>
<feature type="region of interest" description="Disordered" evidence="11">
    <location>
        <begin position="1857"/>
        <end position="1940"/>
    </location>
</feature>
<evidence type="ECO:0000256" key="7">
    <source>
        <dbReference type="ARBA" id="ARBA00022840"/>
    </source>
</evidence>
<dbReference type="EC" id="2.7.11.1" evidence="2"/>
<gene>
    <name evidence="14" type="ORF">BRAFLDRAFT_71623</name>
</gene>
<dbReference type="CDD" id="cd16111">
    <property type="entry name" value="DCX_DCLK3"/>
    <property type="match status" value="1"/>
</dbReference>
<dbReference type="PROSITE" id="PS00108">
    <property type="entry name" value="PROTEIN_KINASE_ST"/>
    <property type="match status" value="1"/>
</dbReference>
<dbReference type="eggNOG" id="KOG0032">
    <property type="taxonomic scope" value="Eukaryota"/>
</dbReference>
<dbReference type="SMART" id="SM00220">
    <property type="entry name" value="S_TKc"/>
    <property type="match status" value="1"/>
</dbReference>
<comment type="similarity">
    <text evidence="1">Belongs to the protein kinase superfamily. CAMK Ser/Thr protein kinase family. CaMK subfamily.</text>
</comment>
<evidence type="ECO:0000259" key="13">
    <source>
        <dbReference type="PROSITE" id="PS50309"/>
    </source>
</evidence>
<name>C3YHW2_BRAFL</name>
<dbReference type="GO" id="GO:0035556">
    <property type="term" value="P:intracellular signal transduction"/>
    <property type="evidence" value="ECO:0007669"/>
    <property type="project" value="InterPro"/>
</dbReference>
<feature type="domain" description="Doublecortin" evidence="13">
    <location>
        <begin position="1542"/>
        <end position="1628"/>
    </location>
</feature>
<evidence type="ECO:0000256" key="2">
    <source>
        <dbReference type="ARBA" id="ARBA00012513"/>
    </source>
</evidence>
<dbReference type="SUPFAM" id="SSF89837">
    <property type="entry name" value="Doublecortin (DC)"/>
    <property type="match status" value="2"/>
</dbReference>
<feature type="region of interest" description="Disordered" evidence="11">
    <location>
        <begin position="1714"/>
        <end position="1740"/>
    </location>
</feature>
<feature type="compositionally biased region" description="Basic and acidic residues" evidence="11">
    <location>
        <begin position="404"/>
        <end position="414"/>
    </location>
</feature>
<evidence type="ECO:0000259" key="12">
    <source>
        <dbReference type="PROSITE" id="PS50011"/>
    </source>
</evidence>
<keyword evidence="3" id="KW-0723">Serine/threonine-protein kinase</keyword>
<dbReference type="FunFam" id="1.10.510.10:FF:000066">
    <property type="entry name" value="Serine/threonine-protein kinase DCLK1 isoform 2"/>
    <property type="match status" value="1"/>
</dbReference>
<feature type="compositionally biased region" description="Low complexity" evidence="11">
    <location>
        <begin position="614"/>
        <end position="635"/>
    </location>
</feature>
<feature type="compositionally biased region" description="Polar residues" evidence="11">
    <location>
        <begin position="569"/>
        <end position="594"/>
    </location>
</feature>
<feature type="binding site" evidence="10">
    <location>
        <position position="2007"/>
    </location>
    <ligand>
        <name>ATP</name>
        <dbReference type="ChEBI" id="CHEBI:30616"/>
    </ligand>
</feature>
<dbReference type="Gene3D" id="3.10.20.230">
    <property type="entry name" value="Doublecortin domain"/>
    <property type="match status" value="2"/>
</dbReference>
<evidence type="ECO:0000256" key="10">
    <source>
        <dbReference type="PROSITE-ProRule" id="PRU10141"/>
    </source>
</evidence>
<keyword evidence="7 10" id="KW-0067">ATP-binding</keyword>
<dbReference type="PROSITE" id="PS50011">
    <property type="entry name" value="PROTEIN_KINASE_DOM"/>
    <property type="match status" value="1"/>
</dbReference>
<dbReference type="InterPro" id="IPR008271">
    <property type="entry name" value="Ser/Thr_kinase_AS"/>
</dbReference>
<evidence type="ECO:0000256" key="3">
    <source>
        <dbReference type="ARBA" id="ARBA00022527"/>
    </source>
</evidence>
<feature type="compositionally biased region" description="Gly residues" evidence="11">
    <location>
        <begin position="930"/>
        <end position="945"/>
    </location>
</feature>
<feature type="region of interest" description="Disordered" evidence="11">
    <location>
        <begin position="192"/>
        <end position="222"/>
    </location>
</feature>
<proteinExistence type="inferred from homology"/>
<feature type="domain" description="Protein kinase" evidence="12">
    <location>
        <begin position="1978"/>
        <end position="2235"/>
    </location>
</feature>
<feature type="region of interest" description="Disordered" evidence="11">
    <location>
        <begin position="1476"/>
        <end position="1538"/>
    </location>
</feature>
<dbReference type="PANTHER" id="PTHR24347">
    <property type="entry name" value="SERINE/THREONINE-PROTEIN KINASE"/>
    <property type="match status" value="1"/>
</dbReference>
<dbReference type="GO" id="GO:0004674">
    <property type="term" value="F:protein serine/threonine kinase activity"/>
    <property type="evidence" value="ECO:0007669"/>
    <property type="project" value="UniProtKB-KW"/>
</dbReference>
<feature type="region of interest" description="Disordered" evidence="11">
    <location>
        <begin position="569"/>
        <end position="673"/>
    </location>
</feature>
<feature type="compositionally biased region" description="Polar residues" evidence="11">
    <location>
        <begin position="1264"/>
        <end position="1282"/>
    </location>
</feature>
<evidence type="ECO:0000256" key="9">
    <source>
        <dbReference type="ARBA" id="ARBA00048679"/>
    </source>
</evidence>
<feature type="region of interest" description="Disordered" evidence="11">
    <location>
        <begin position="1259"/>
        <end position="1289"/>
    </location>
</feature>
<dbReference type="PROSITE" id="PS50309">
    <property type="entry name" value="DC"/>
    <property type="match status" value="2"/>
</dbReference>
<organism>
    <name type="scientific">Branchiostoma floridae</name>
    <name type="common">Florida lancelet</name>
    <name type="synonym">Amphioxus</name>
    <dbReference type="NCBI Taxonomy" id="7739"/>
    <lineage>
        <taxon>Eukaryota</taxon>
        <taxon>Metazoa</taxon>
        <taxon>Chordata</taxon>
        <taxon>Cephalochordata</taxon>
        <taxon>Leptocardii</taxon>
        <taxon>Amphioxiformes</taxon>
        <taxon>Branchiostomatidae</taxon>
        <taxon>Branchiostoma</taxon>
    </lineage>
</organism>
<dbReference type="SUPFAM" id="SSF56112">
    <property type="entry name" value="Protein kinase-like (PK-like)"/>
    <property type="match status" value="1"/>
</dbReference>
<dbReference type="InterPro" id="IPR011009">
    <property type="entry name" value="Kinase-like_dom_sf"/>
</dbReference>
<protein>
    <recommendedName>
        <fullName evidence="2">non-specific serine/threonine protein kinase</fullName>
        <ecNumber evidence="2">2.7.11.1</ecNumber>
    </recommendedName>
</protein>
<keyword evidence="5 10" id="KW-0547">Nucleotide-binding</keyword>
<feature type="compositionally biased region" description="Basic and acidic residues" evidence="11">
    <location>
        <begin position="124"/>
        <end position="138"/>
    </location>
</feature>
<dbReference type="Gene3D" id="1.10.510.10">
    <property type="entry name" value="Transferase(Phosphotransferase) domain 1"/>
    <property type="match status" value="1"/>
</dbReference>
<keyword evidence="4" id="KW-0808">Transferase</keyword>
<keyword evidence="6" id="KW-0418">Kinase</keyword>
<dbReference type="FunFam" id="3.30.200.20:FF:000003">
    <property type="entry name" value="Non-specific serine/threonine protein kinase"/>
    <property type="match status" value="1"/>
</dbReference>
<evidence type="ECO:0000313" key="14">
    <source>
        <dbReference type="EMBL" id="EEN60099.1"/>
    </source>
</evidence>
<evidence type="ECO:0000256" key="11">
    <source>
        <dbReference type="SAM" id="MobiDB-lite"/>
    </source>
</evidence>
<sequence>MYKITNGLVAIPPTRITPAHMSTRANHSHKYRTLRCRNVWYGRCPAPVTKGASLHRVHHQLQARDLSVKRFYGLNVVFKVRWPASHENLGSSQWPARTTTYSDVHGGTSPEEHMFSSSAGPKKGAGDTDNSRLLRTGEEQMFSSSTGPRKGAGDTENSRLLRTGEEQMFSSSDEDDSERSQLLLPQSLQISPHLPQWKHPGENTPVFPSHLSHLKPQGEHSPVLSHLPKLKTLPENSPVFPPPAKIRKLSGETVTKGKSVENVDNDSDVTQLSDNIEPQPEPDLRNNSHDLAGEVQDGGDGTEGCRRNQSSKCSLEGKQTKCEEDKGAAAVQDSADRGAAVTEGMVEAKLSQEGKMHPEGHLRKMEIAEEVGAERSENCLERGKEVPRIQDVLEGSGQGEDETERNKSLLEKGKQVTRGQDVSGESGEVSKGTGSEKGSSSLDSLQESVAAVSDAGADKTLCEQHDEEMRLLGRLEARQEKLEPLLSTMDRATGQKVSRELSCIQSLIGTLIQAHQRQRRAISALSTEQMQEQMRLFIQRHKRLVQIFSVQKTATAKFKGRIKVTASQSNTKVTGVSENDVNQSQPMSQTSSDISNERERLIGRKSVGKKGRKSNASSSKSGSSEGSSVKSQGSSTKHTMTSVHGGVSPKLPLSTSSTTAEAPSTDPSKESATAVQVLQALDGSSHLRAVMKVGSLQKGQIVQVVSQGGKEPVRYRVVGMENVDTEGQVQTPDSIDNRVAANSGQTIQHASENVAKSPATVVSAVGHTVATTVSAGSSTLPWQVATTDCSQALLKTQAWKPPFKPSDGVSSVTQGVSEVTETNVRPTQVEMVNSAKGTVGTDVSKQSRAEVLWQKIVPQVQKQSVTPAKTLPSTALKECLVGTKGLSTMGGVGGQLQGLSTLGVEGGQHIQGLSTTGGVGHLQGLSTIVGTGGQAKGQSTTGGLGAQPRRPPATGVSEKQLQGLSTTVMAGAQHTQGLSTTVMAGGHHTQGLSTPALMEGQTAGTEVPTVSELLRAQLIQPGKDVLSCKGKAGLQFASLQPDGAVMTQGGLSFSTVAQWHRAIWGHRTGQKRAMVFRQVCYKGTPLADVSSKFTPAAKTITPGPAHLKHMQGAGGTPVGQAAIPLQSTVQVQPIQGTGVTLAGKTIAPAPAHLKHMQGTGGTPVGQAAIPLQSTVQVQPIQGTGVTPAGKTITPGPAHLKHMQGGTPVGQATIPVQPIQVKGVTPAEQTVTPVQVQHTHSSLQEDVEVSLPCSGGKSPHINPVLQDTAQDNGTRRCNTSRQDPAQDDRLPKPTSILLIANEELFLSRRLLPEKFWDSAEVKLNQFLEAAEEGCSCEGRMKDAGMTTMASRFTDGKISQELRDITDDSYKDLRRPKRVRFYKNGDRYFHGRKFRITPHRYLTFGELLQDLNKVVNLPYGVRRIYTPISGTQITSVDELKDGQSYVCASFERFQRIKYGSEEYRVDWNAGYGAKAKNPLQDPSHWTTGKYSLHNDYNPRATYPPSTGGRSSFGRAPQSGSGTFGPPKRTNSHTVHSDNSPLKPKVITVVRNGDRPRTKITILLNRRSVQTFEQLIADISEALGQPRWKNNHVKKLYNLKGREVKGIGDFFREDDMFIATGREQITTSDVQDILEEVFPDSPYAQNLVRRNQGKQKARRQNHDFRHDPGLLEVDRERRERISRVEKERELARQMERERERAKEDEREKARRWEEERRRKEQKALGENAKKNTRKKAGQDQGLADYRLWMEQKEREWQREIEERERMWREEERQWREMMEERERMWHDEDEQRRRRWREEDIERERRIREEEIERERRKWQDELERERRRRVEEERQLEIMRDEERLQQEKERERIRKQWEDEDRRRERERQEERRRWGEDDHRPGGRWKPERRTDGHNQNGHNWSDDEDLSRLQDGLEGRRNYPDGPRAKSSKDQHGNKKAKSRAFTMGDDTKGYRPKTWLSKHKVDPRKQVTEKEMKARYEIGKTIGDGNFAVVKEAKLKNTDSEYALKIIDKSKLRGKEDMVENEIAIMKHCQHENIVQLFEEYESEHDIYLVMEYVKGGDLFDAITESVKFTERDAASMVKDLVSALAFLHSKNIVHRDLKPENLLVQKNRDGTATLKLADFGLAMEVIEPIFTVCGTPTYVAPEILGEEGYGLEVDMWATGVITYILLCGFPPFRSLERDQEELFQIIQTGEYEFLSPYWDNISDSAKDLINHLLVVEPQQRYTAQQVLAHPWIRSEGNFKTVPNLQREITLNLEKNFKHRPRNGHI</sequence>
<dbReference type="Pfam" id="PF00069">
    <property type="entry name" value="Pkinase"/>
    <property type="match status" value="1"/>
</dbReference>
<dbReference type="InterPro" id="IPR017441">
    <property type="entry name" value="Protein_kinase_ATP_BS"/>
</dbReference>
<evidence type="ECO:0000256" key="4">
    <source>
        <dbReference type="ARBA" id="ARBA00022679"/>
    </source>
</evidence>
<feature type="domain" description="Doublecortin" evidence="13">
    <location>
        <begin position="1375"/>
        <end position="1457"/>
    </location>
</feature>
<feature type="compositionally biased region" description="Low complexity" evidence="11">
    <location>
        <begin position="654"/>
        <end position="665"/>
    </location>
</feature>
<dbReference type="InParanoid" id="C3YHW2"/>
<dbReference type="eggNOG" id="KOG3757">
    <property type="taxonomic scope" value="Eukaryota"/>
</dbReference>
<accession>C3YHW2</accession>
<feature type="compositionally biased region" description="Basic and acidic residues" evidence="11">
    <location>
        <begin position="1857"/>
        <end position="1893"/>
    </location>
</feature>
<dbReference type="Pfam" id="PF03607">
    <property type="entry name" value="DCX"/>
    <property type="match status" value="2"/>
</dbReference>
<comment type="catalytic activity">
    <reaction evidence="9">
        <text>L-seryl-[protein] + ATP = O-phospho-L-seryl-[protein] + ADP + H(+)</text>
        <dbReference type="Rhea" id="RHEA:17989"/>
        <dbReference type="Rhea" id="RHEA-COMP:9863"/>
        <dbReference type="Rhea" id="RHEA-COMP:11604"/>
        <dbReference type="ChEBI" id="CHEBI:15378"/>
        <dbReference type="ChEBI" id="CHEBI:29999"/>
        <dbReference type="ChEBI" id="CHEBI:30616"/>
        <dbReference type="ChEBI" id="CHEBI:83421"/>
        <dbReference type="ChEBI" id="CHEBI:456216"/>
        <dbReference type="EC" id="2.7.11.1"/>
    </reaction>
</comment>
<feature type="compositionally biased region" description="Polar residues" evidence="11">
    <location>
        <begin position="88"/>
        <end position="102"/>
    </location>
</feature>
<dbReference type="SMART" id="SM00537">
    <property type="entry name" value="DCX"/>
    <property type="match status" value="2"/>
</dbReference>
<feature type="compositionally biased region" description="Basic and acidic residues" evidence="11">
    <location>
        <begin position="1657"/>
        <end position="1667"/>
    </location>
</feature>
<evidence type="ECO:0000256" key="6">
    <source>
        <dbReference type="ARBA" id="ARBA00022777"/>
    </source>
</evidence>
<feature type="region of interest" description="Disordered" evidence="11">
    <location>
        <begin position="374"/>
        <end position="450"/>
    </location>
</feature>
<feature type="region of interest" description="Disordered" evidence="11">
    <location>
        <begin position="252"/>
        <end position="319"/>
    </location>
</feature>
<feature type="compositionally biased region" description="Basic and acidic residues" evidence="11">
    <location>
        <begin position="1714"/>
        <end position="1726"/>
    </location>
</feature>
<dbReference type="EMBL" id="GG666514">
    <property type="protein sequence ID" value="EEN60099.1"/>
    <property type="molecule type" value="Genomic_DNA"/>
</dbReference>
<feature type="compositionally biased region" description="Basic and acidic residues" evidence="11">
    <location>
        <begin position="374"/>
        <end position="388"/>
    </location>
</feature>
<reference evidence="14" key="1">
    <citation type="journal article" date="2008" name="Nature">
        <title>The amphioxus genome and the evolution of the chordate karyotype.</title>
        <authorList>
            <consortium name="US DOE Joint Genome Institute (JGI-PGF)"/>
            <person name="Putnam N.H."/>
            <person name="Butts T."/>
            <person name="Ferrier D.E.K."/>
            <person name="Furlong R.F."/>
            <person name="Hellsten U."/>
            <person name="Kawashima T."/>
            <person name="Robinson-Rechavi M."/>
            <person name="Shoguchi E."/>
            <person name="Terry A."/>
            <person name="Yu J.-K."/>
            <person name="Benito-Gutierrez E.L."/>
            <person name="Dubchak I."/>
            <person name="Garcia-Fernandez J."/>
            <person name="Gibson-Brown J.J."/>
            <person name="Grigoriev I.V."/>
            <person name="Horton A.C."/>
            <person name="de Jong P.J."/>
            <person name="Jurka J."/>
            <person name="Kapitonov V.V."/>
            <person name="Kohara Y."/>
            <person name="Kuroki Y."/>
            <person name="Lindquist E."/>
            <person name="Lucas S."/>
            <person name="Osoegawa K."/>
            <person name="Pennacchio L.A."/>
            <person name="Salamov A.A."/>
            <person name="Satou Y."/>
            <person name="Sauka-Spengler T."/>
            <person name="Schmutz J."/>
            <person name="Shin-I T."/>
            <person name="Toyoda A."/>
            <person name="Bronner-Fraser M."/>
            <person name="Fujiyama A."/>
            <person name="Holland L.Z."/>
            <person name="Holland P.W.H."/>
            <person name="Satoh N."/>
            <person name="Rokhsar D.S."/>
        </authorList>
    </citation>
    <scope>NUCLEOTIDE SEQUENCE [LARGE SCALE GENOMIC DNA]</scope>
    <source>
        <strain evidence="14">S238N-H82</strain>
        <tissue evidence="14">Testes</tissue>
    </source>
</reference>
<feature type="compositionally biased region" description="Basic and acidic residues" evidence="11">
    <location>
        <begin position="1907"/>
        <end position="1934"/>
    </location>
</feature>
<feature type="region of interest" description="Disordered" evidence="11">
    <location>
        <begin position="87"/>
        <end position="159"/>
    </location>
</feature>
<dbReference type="CDD" id="cd14095">
    <property type="entry name" value="STKc_DCKL"/>
    <property type="match status" value="1"/>
</dbReference>
<dbReference type="InterPro" id="IPR000719">
    <property type="entry name" value="Prot_kinase_dom"/>
</dbReference>
<feature type="compositionally biased region" description="Low complexity" evidence="11">
    <location>
        <begin position="422"/>
        <end position="441"/>
    </location>
</feature>
<evidence type="ECO:0000256" key="1">
    <source>
        <dbReference type="ARBA" id="ARBA00005354"/>
    </source>
</evidence>
<dbReference type="STRING" id="7739.C3YHW2"/>
<evidence type="ECO:0000256" key="5">
    <source>
        <dbReference type="ARBA" id="ARBA00022741"/>
    </source>
</evidence>
<evidence type="ECO:0000256" key="8">
    <source>
        <dbReference type="ARBA" id="ARBA00047899"/>
    </source>
</evidence>
<comment type="catalytic activity">
    <reaction evidence="8">
        <text>L-threonyl-[protein] + ATP = O-phospho-L-threonyl-[protein] + ADP + H(+)</text>
        <dbReference type="Rhea" id="RHEA:46608"/>
        <dbReference type="Rhea" id="RHEA-COMP:11060"/>
        <dbReference type="Rhea" id="RHEA-COMP:11605"/>
        <dbReference type="ChEBI" id="CHEBI:15378"/>
        <dbReference type="ChEBI" id="CHEBI:30013"/>
        <dbReference type="ChEBI" id="CHEBI:30616"/>
        <dbReference type="ChEBI" id="CHEBI:61977"/>
        <dbReference type="ChEBI" id="CHEBI:456216"/>
        <dbReference type="EC" id="2.7.11.1"/>
    </reaction>
</comment>
<dbReference type="PROSITE" id="PS00107">
    <property type="entry name" value="PROTEIN_KINASE_ATP"/>
    <property type="match status" value="1"/>
</dbReference>
<feature type="compositionally biased region" description="Basic and acidic residues" evidence="11">
    <location>
        <begin position="282"/>
        <end position="292"/>
    </location>
</feature>
<dbReference type="GO" id="GO:0005524">
    <property type="term" value="F:ATP binding"/>
    <property type="evidence" value="ECO:0007669"/>
    <property type="project" value="UniProtKB-UniRule"/>
</dbReference>